<evidence type="ECO:0000313" key="2">
    <source>
        <dbReference type="EMBL" id="KAK7338039.1"/>
    </source>
</evidence>
<sequence>MNSMREKQRVRLLSPLSFIYVDPSKGLDSAFEMVRTGNERMESLSLTLKIILNSDDQMYLLSTQILTLIYTILYYIPLRLIFPKANPVSISHSAPLSYLSLISPELSTTYVAHTLPCSALLHSHPFDIVHGA</sequence>
<feature type="transmembrane region" description="Helical" evidence="1">
    <location>
        <begin position="58"/>
        <end position="76"/>
    </location>
</feature>
<keyword evidence="1" id="KW-1133">Transmembrane helix</keyword>
<name>A0AAN9LL70_CANGL</name>
<dbReference type="EMBL" id="JAYMYQ010000004">
    <property type="protein sequence ID" value="KAK7338039.1"/>
    <property type="molecule type" value="Genomic_DNA"/>
</dbReference>
<evidence type="ECO:0000313" key="3">
    <source>
        <dbReference type="Proteomes" id="UP001367508"/>
    </source>
</evidence>
<comment type="caution">
    <text evidence="2">The sequence shown here is derived from an EMBL/GenBank/DDBJ whole genome shotgun (WGS) entry which is preliminary data.</text>
</comment>
<gene>
    <name evidence="2" type="ORF">VNO77_18636</name>
</gene>
<keyword evidence="3" id="KW-1185">Reference proteome</keyword>
<organism evidence="2 3">
    <name type="scientific">Canavalia gladiata</name>
    <name type="common">Sword bean</name>
    <name type="synonym">Dolichos gladiatus</name>
    <dbReference type="NCBI Taxonomy" id="3824"/>
    <lineage>
        <taxon>Eukaryota</taxon>
        <taxon>Viridiplantae</taxon>
        <taxon>Streptophyta</taxon>
        <taxon>Embryophyta</taxon>
        <taxon>Tracheophyta</taxon>
        <taxon>Spermatophyta</taxon>
        <taxon>Magnoliopsida</taxon>
        <taxon>eudicotyledons</taxon>
        <taxon>Gunneridae</taxon>
        <taxon>Pentapetalae</taxon>
        <taxon>rosids</taxon>
        <taxon>fabids</taxon>
        <taxon>Fabales</taxon>
        <taxon>Fabaceae</taxon>
        <taxon>Papilionoideae</taxon>
        <taxon>50 kb inversion clade</taxon>
        <taxon>NPAAA clade</taxon>
        <taxon>indigoferoid/millettioid clade</taxon>
        <taxon>Phaseoleae</taxon>
        <taxon>Canavalia</taxon>
    </lineage>
</organism>
<keyword evidence="1" id="KW-0812">Transmembrane</keyword>
<keyword evidence="1" id="KW-0472">Membrane</keyword>
<dbReference type="Proteomes" id="UP001367508">
    <property type="component" value="Unassembled WGS sequence"/>
</dbReference>
<protein>
    <submittedName>
        <fullName evidence="2">Uncharacterized protein</fullName>
    </submittedName>
</protein>
<accession>A0AAN9LL70</accession>
<evidence type="ECO:0000256" key="1">
    <source>
        <dbReference type="SAM" id="Phobius"/>
    </source>
</evidence>
<proteinExistence type="predicted"/>
<dbReference type="AlphaFoldDB" id="A0AAN9LL70"/>
<reference evidence="2 3" key="1">
    <citation type="submission" date="2024-01" db="EMBL/GenBank/DDBJ databases">
        <title>The genomes of 5 underutilized Papilionoideae crops provide insights into root nodulation and disease resistanc.</title>
        <authorList>
            <person name="Jiang F."/>
        </authorList>
    </citation>
    <scope>NUCLEOTIDE SEQUENCE [LARGE SCALE GENOMIC DNA]</scope>
    <source>
        <strain evidence="2">LVBAO_FW01</strain>
        <tissue evidence="2">Leaves</tissue>
    </source>
</reference>